<sequence>MGDSSDSVSIDMETASLSGKDCVIETCSGLVSVSVYGDQDKPALVTYPDLALNLLLGMRFVTPGSSCFPCLNCSHYCFCGMLCITCVSHVAALQELLQLGAATISSDDPLLSVDDLADQVAEVLNYFGLEAVMCMGVTAGAYVLALFAMKYRQRVLGLILISPLCNAPSWTEWLYNKEARGSAQVPESDAVLACKRLLDERQGLNVWRFLEAINGRQDISDGLRKLLCRSLIFVGKNSPFHFESLDMTSGLDRRYSALVEVEACGSMVTQEQPHAMLIPMEYFLTGYRMYRQC</sequence>
<dbReference type="Pfam" id="PF03096">
    <property type="entry name" value="Ndr"/>
    <property type="match status" value="2"/>
</dbReference>
<organism evidence="3 4">
    <name type="scientific">Salix dunnii</name>
    <dbReference type="NCBI Taxonomy" id="1413687"/>
    <lineage>
        <taxon>Eukaryota</taxon>
        <taxon>Viridiplantae</taxon>
        <taxon>Streptophyta</taxon>
        <taxon>Embryophyta</taxon>
        <taxon>Tracheophyta</taxon>
        <taxon>Spermatophyta</taxon>
        <taxon>Magnoliopsida</taxon>
        <taxon>eudicotyledons</taxon>
        <taxon>Gunneridae</taxon>
        <taxon>Pentapetalae</taxon>
        <taxon>rosids</taxon>
        <taxon>fabids</taxon>
        <taxon>Malpighiales</taxon>
        <taxon>Salicaceae</taxon>
        <taxon>Saliceae</taxon>
        <taxon>Salix</taxon>
    </lineage>
</organism>
<keyword evidence="2" id="KW-1133">Transmembrane helix</keyword>
<dbReference type="Gene3D" id="3.40.50.1820">
    <property type="entry name" value="alpha/beta hydrolase"/>
    <property type="match status" value="1"/>
</dbReference>
<gene>
    <name evidence="3" type="ORF">SADUNF_Sadunf18G0041500</name>
</gene>
<reference evidence="3 4" key="1">
    <citation type="submission" date="2020-10" db="EMBL/GenBank/DDBJ databases">
        <title>Plant Genome Project.</title>
        <authorList>
            <person name="Zhang R.-G."/>
        </authorList>
    </citation>
    <scope>NUCLEOTIDE SEQUENCE [LARGE SCALE GENOMIC DNA]</scope>
    <source>
        <strain evidence="3">FAFU-HL-1</strain>
        <tissue evidence="3">Leaf</tissue>
    </source>
</reference>
<dbReference type="Proteomes" id="UP000657918">
    <property type="component" value="Unassembled WGS sequence"/>
</dbReference>
<keyword evidence="4" id="KW-1185">Reference proteome</keyword>
<dbReference type="OrthoDB" id="741027at2759"/>
<dbReference type="SUPFAM" id="SSF53474">
    <property type="entry name" value="alpha/beta-Hydrolases"/>
    <property type="match status" value="1"/>
</dbReference>
<dbReference type="PANTHER" id="PTHR11034">
    <property type="entry name" value="N-MYC DOWNSTREAM REGULATED"/>
    <property type="match status" value="1"/>
</dbReference>
<comment type="caution">
    <text evidence="3">The sequence shown here is derived from an EMBL/GenBank/DDBJ whole genome shotgun (WGS) entry which is preliminary data.</text>
</comment>
<keyword evidence="2" id="KW-0472">Membrane</keyword>
<dbReference type="InterPro" id="IPR029058">
    <property type="entry name" value="AB_hydrolase_fold"/>
</dbReference>
<evidence type="ECO:0000256" key="1">
    <source>
        <dbReference type="ARBA" id="ARBA00005598"/>
    </source>
</evidence>
<name>A0A835J480_9ROSI</name>
<evidence type="ECO:0000313" key="3">
    <source>
        <dbReference type="EMBL" id="KAF9662328.1"/>
    </source>
</evidence>
<feature type="transmembrane region" description="Helical" evidence="2">
    <location>
        <begin position="126"/>
        <end position="148"/>
    </location>
</feature>
<proteinExistence type="inferred from homology"/>
<keyword evidence="2" id="KW-0812">Transmembrane</keyword>
<evidence type="ECO:0008006" key="5">
    <source>
        <dbReference type="Google" id="ProtNLM"/>
    </source>
</evidence>
<evidence type="ECO:0000313" key="4">
    <source>
        <dbReference type="Proteomes" id="UP000657918"/>
    </source>
</evidence>
<protein>
    <recommendedName>
        <fullName evidence="5">Pollen-specific protein SF21</fullName>
    </recommendedName>
</protein>
<dbReference type="InterPro" id="IPR004142">
    <property type="entry name" value="NDRG"/>
</dbReference>
<dbReference type="AlphaFoldDB" id="A0A835J480"/>
<evidence type="ECO:0000256" key="2">
    <source>
        <dbReference type="SAM" id="Phobius"/>
    </source>
</evidence>
<accession>A0A835J480</accession>
<comment type="similarity">
    <text evidence="1">Belongs to the NDRG family.</text>
</comment>
<dbReference type="EMBL" id="JADGMS010000018">
    <property type="protein sequence ID" value="KAF9662328.1"/>
    <property type="molecule type" value="Genomic_DNA"/>
</dbReference>